<dbReference type="Proteomes" id="UP000326179">
    <property type="component" value="Chromosome"/>
</dbReference>
<keyword evidence="3" id="KW-0378">Hydrolase</keyword>
<dbReference type="PANTHER" id="PTHR33428">
    <property type="entry name" value="CHLOROPHYLLASE-2, CHLOROPLASTIC"/>
    <property type="match status" value="1"/>
</dbReference>
<dbReference type="InterPro" id="IPR029058">
    <property type="entry name" value="AB_hydrolase_fold"/>
</dbReference>
<organism evidence="3 4">
    <name type="scientific">Streptomyces fagopyri</name>
    <dbReference type="NCBI Taxonomy" id="2662397"/>
    <lineage>
        <taxon>Bacteria</taxon>
        <taxon>Bacillati</taxon>
        <taxon>Actinomycetota</taxon>
        <taxon>Actinomycetes</taxon>
        <taxon>Kitasatosporales</taxon>
        <taxon>Streptomycetaceae</taxon>
        <taxon>Streptomyces</taxon>
    </lineage>
</organism>
<dbReference type="InterPro" id="IPR041127">
    <property type="entry name" value="PET_hydrolase/cutinase-like"/>
</dbReference>
<name>A0A5Q0L630_9ACTN</name>
<evidence type="ECO:0000313" key="4">
    <source>
        <dbReference type="Proteomes" id="UP000326179"/>
    </source>
</evidence>
<dbReference type="SUPFAM" id="SSF53474">
    <property type="entry name" value="alpha/beta-Hydrolases"/>
    <property type="match status" value="1"/>
</dbReference>
<dbReference type="Pfam" id="PF12740">
    <property type="entry name" value="PETase"/>
    <property type="match status" value="1"/>
</dbReference>
<evidence type="ECO:0000259" key="2">
    <source>
        <dbReference type="Pfam" id="PF12740"/>
    </source>
</evidence>
<dbReference type="EMBL" id="CP045643">
    <property type="protein sequence ID" value="QFZ72186.1"/>
    <property type="molecule type" value="Genomic_DNA"/>
</dbReference>
<evidence type="ECO:0000313" key="3">
    <source>
        <dbReference type="EMBL" id="QFZ72186.1"/>
    </source>
</evidence>
<protein>
    <submittedName>
        <fullName evidence="3">Alpha/beta hydrolase</fullName>
    </submittedName>
</protein>
<accession>A0A5Q0L630</accession>
<dbReference type="RefSeq" id="WP_153286554.1">
    <property type="nucleotide sequence ID" value="NZ_CP045643.1"/>
</dbReference>
<keyword evidence="4" id="KW-1185">Reference proteome</keyword>
<dbReference type="AlphaFoldDB" id="A0A5Q0L630"/>
<gene>
    <name evidence="3" type="ORF">GFH48_01975</name>
</gene>
<proteinExistence type="predicted"/>
<dbReference type="KEGG" id="sfy:GFH48_01975"/>
<sequence length="314" mass="31529">MFRGLLRTVSVPALLLTLAAALAVSPAATAATASPSAVAAVDPSSAGSFAVTHTDLTVSAAGRSFTARVWYPGTTAGADAPVAAGSHPGLAFGHGFFQDISKYESLLKHYASWGFITVAPKSQGGLFPSHSGFADDLNASLTWLTAQNTTSGSRFAGRVDTAHLGLSGHSMGGGAALLAAGRNSAAKAVSTLAAAETNPSAVAASGTLNIPAQYVAGSADSIAGVADNQQKMYDAKPSPAQLRVITGGFHCGFVDSSGIGCDSGSLTRAAQQKLTQGITTAYLLYTLGGDSSLYDQVWGSAAQNLAGVVYSAKP</sequence>
<feature type="chain" id="PRO_5024810759" evidence="1">
    <location>
        <begin position="31"/>
        <end position="314"/>
    </location>
</feature>
<keyword evidence="1" id="KW-0732">Signal</keyword>
<feature type="signal peptide" evidence="1">
    <location>
        <begin position="1"/>
        <end position="30"/>
    </location>
</feature>
<reference evidence="3 4" key="1">
    <citation type="submission" date="2019-10" db="EMBL/GenBank/DDBJ databases">
        <title>A novel species.</title>
        <authorList>
            <person name="Gao J."/>
        </authorList>
    </citation>
    <scope>NUCLEOTIDE SEQUENCE [LARGE SCALE GENOMIC DNA]</scope>
    <source>
        <strain evidence="3 4">QMT-28</strain>
    </source>
</reference>
<feature type="domain" description="PET hydrolase/cutinase-like" evidence="2">
    <location>
        <begin position="33"/>
        <end position="236"/>
    </location>
</feature>
<dbReference type="PANTHER" id="PTHR33428:SF14">
    <property type="entry name" value="CARBOXYLESTERASE TYPE B DOMAIN-CONTAINING PROTEIN"/>
    <property type="match status" value="1"/>
</dbReference>
<dbReference type="GO" id="GO:0016787">
    <property type="term" value="F:hydrolase activity"/>
    <property type="evidence" value="ECO:0007669"/>
    <property type="project" value="UniProtKB-KW"/>
</dbReference>
<dbReference type="Gene3D" id="3.40.50.1820">
    <property type="entry name" value="alpha/beta hydrolase"/>
    <property type="match status" value="1"/>
</dbReference>
<evidence type="ECO:0000256" key="1">
    <source>
        <dbReference type="SAM" id="SignalP"/>
    </source>
</evidence>